<comment type="similarity">
    <text evidence="1">Belongs to the C/M/P thioester hydrolase family.</text>
</comment>
<keyword evidence="2" id="KW-0378">Hydrolase</keyword>
<dbReference type="EMBL" id="SHNO01000002">
    <property type="protein sequence ID" value="MCX2979104.1"/>
    <property type="molecule type" value="Genomic_DNA"/>
</dbReference>
<evidence type="ECO:0000313" key="6">
    <source>
        <dbReference type="Proteomes" id="UP001143304"/>
    </source>
</evidence>
<dbReference type="PANTHER" id="PTHR11066:SF34">
    <property type="entry name" value="ACYL-COENZYME A THIOESTERASE 8"/>
    <property type="match status" value="1"/>
</dbReference>
<evidence type="ECO:0000313" key="5">
    <source>
        <dbReference type="EMBL" id="MCX2979104.1"/>
    </source>
</evidence>
<gene>
    <name evidence="5" type="ORF">EYC82_17335</name>
</gene>
<dbReference type="Pfam" id="PF13622">
    <property type="entry name" value="4HBT_3"/>
    <property type="match status" value="1"/>
</dbReference>
<comment type="caution">
    <text evidence="5">The sequence shown here is derived from an EMBL/GenBank/DDBJ whole genome shotgun (WGS) entry which is preliminary data.</text>
</comment>
<dbReference type="RefSeq" id="WP_279250890.1">
    <property type="nucleotide sequence ID" value="NZ_SHNO01000002.1"/>
</dbReference>
<proteinExistence type="inferred from homology"/>
<dbReference type="InterPro" id="IPR049449">
    <property type="entry name" value="TesB_ACOT8-like_N"/>
</dbReference>
<feature type="domain" description="Acyl-CoA thioesterase 2 C-terminal" evidence="3">
    <location>
        <begin position="172"/>
        <end position="276"/>
    </location>
</feature>
<dbReference type="Pfam" id="PF02551">
    <property type="entry name" value="Acyl_CoA_thio"/>
    <property type="match status" value="1"/>
</dbReference>
<dbReference type="Proteomes" id="UP001143304">
    <property type="component" value="Unassembled WGS sequence"/>
</dbReference>
<evidence type="ECO:0000256" key="1">
    <source>
        <dbReference type="ARBA" id="ARBA00006538"/>
    </source>
</evidence>
<dbReference type="SUPFAM" id="SSF54637">
    <property type="entry name" value="Thioesterase/thiol ester dehydrase-isomerase"/>
    <property type="match status" value="2"/>
</dbReference>
<dbReference type="CDD" id="cd03445">
    <property type="entry name" value="Thioesterase_II_repeat2"/>
    <property type="match status" value="1"/>
</dbReference>
<evidence type="ECO:0000259" key="4">
    <source>
        <dbReference type="Pfam" id="PF13622"/>
    </source>
</evidence>
<dbReference type="Gene3D" id="2.40.160.210">
    <property type="entry name" value="Acyl-CoA thioesterase, double hotdog domain"/>
    <property type="match status" value="1"/>
</dbReference>
<sequence length="284" mass="32309">MATDLDKLLSFLIVEEIGEDVFRGTSPPRPRRVFGGQVAAQSLDAATRTVDKDRLAHAMHAYFLRPGDPAKDIQFEVERRRDGRSFTTRDVVARQDGVAIFNTSISFHIHEEGLEHNADMPDVPGPEGLEADHARWARLAEKYPDRFDPPLRQPIERRPVDPRDFLNNEIRKPQQNIWFRAIGDLGEDPRRHQILLTFMSDFGLLGTTLMPHPHHGFDKDMQSASLDHALWFHQPFRADEYLLYSLDSPVGAGGRGFARGSFYSQDGRLVASTAQECLIRVRKD</sequence>
<evidence type="ECO:0000259" key="3">
    <source>
        <dbReference type="Pfam" id="PF02551"/>
    </source>
</evidence>
<evidence type="ECO:0000256" key="2">
    <source>
        <dbReference type="ARBA" id="ARBA00022801"/>
    </source>
</evidence>
<dbReference type="CDD" id="cd03444">
    <property type="entry name" value="Thioesterase_II_repeat1"/>
    <property type="match status" value="1"/>
</dbReference>
<accession>A0ABT3T9Y8</accession>
<reference evidence="5" key="1">
    <citation type="submission" date="2019-02" db="EMBL/GenBank/DDBJ databases">
        <authorList>
            <person name="Li S.-H."/>
        </authorList>
    </citation>
    <scope>NUCLEOTIDE SEQUENCE</scope>
    <source>
        <strain evidence="5">IMCC11814</strain>
    </source>
</reference>
<keyword evidence="6" id="KW-1185">Reference proteome</keyword>
<dbReference type="InterPro" id="IPR025652">
    <property type="entry name" value="TesB_C"/>
</dbReference>
<dbReference type="InterPro" id="IPR003703">
    <property type="entry name" value="Acyl_CoA_thio"/>
</dbReference>
<dbReference type="InterPro" id="IPR042171">
    <property type="entry name" value="Acyl-CoA_hotdog"/>
</dbReference>
<feature type="domain" description="Acyl-CoA thioesterase-like N-terminal HotDog" evidence="4">
    <location>
        <begin position="32"/>
        <end position="108"/>
    </location>
</feature>
<protein>
    <submittedName>
        <fullName evidence="5">Acyl-CoA thioesterase II</fullName>
    </submittedName>
</protein>
<dbReference type="InterPro" id="IPR029069">
    <property type="entry name" value="HotDog_dom_sf"/>
</dbReference>
<name>A0ABT3T9Y8_9GAMM</name>
<dbReference type="PANTHER" id="PTHR11066">
    <property type="entry name" value="ACYL-COA THIOESTERASE"/>
    <property type="match status" value="1"/>
</dbReference>
<organism evidence="5 6">
    <name type="scientific">Candidatus Marimicrobium litorale</name>
    <dbReference type="NCBI Taxonomy" id="2518991"/>
    <lineage>
        <taxon>Bacteria</taxon>
        <taxon>Pseudomonadati</taxon>
        <taxon>Pseudomonadota</taxon>
        <taxon>Gammaproteobacteria</taxon>
        <taxon>Cellvibrionales</taxon>
        <taxon>Halieaceae</taxon>
        <taxon>Marimicrobium</taxon>
    </lineage>
</organism>